<dbReference type="RefSeq" id="WP_204793119.1">
    <property type="nucleotide sequence ID" value="NZ_JACSNQ010000006.1"/>
</dbReference>
<dbReference type="PROSITE" id="PS51318">
    <property type="entry name" value="TAT"/>
    <property type="match status" value="1"/>
</dbReference>
<feature type="chain" id="PRO_5046744072" evidence="5">
    <location>
        <begin position="28"/>
        <end position="582"/>
    </location>
</feature>
<dbReference type="Gene3D" id="3.10.105.10">
    <property type="entry name" value="Dipeptide-binding Protein, Domain 3"/>
    <property type="match status" value="1"/>
</dbReference>
<comment type="similarity">
    <text evidence="2">Belongs to the bacterial solute-binding protein 5 family.</text>
</comment>
<gene>
    <name evidence="7" type="ORF">H9X80_04330</name>
</gene>
<feature type="signal peptide" evidence="5">
    <location>
        <begin position="1"/>
        <end position="27"/>
    </location>
</feature>
<proteinExistence type="inferred from homology"/>
<dbReference type="PIRSF" id="PIRSF002741">
    <property type="entry name" value="MppA"/>
    <property type="match status" value="1"/>
</dbReference>
<evidence type="ECO:0000259" key="6">
    <source>
        <dbReference type="Pfam" id="PF00496"/>
    </source>
</evidence>
<dbReference type="InterPro" id="IPR000914">
    <property type="entry name" value="SBP_5_dom"/>
</dbReference>
<comment type="subcellular location">
    <subcellularLocation>
        <location evidence="1">Cell envelope</location>
    </subcellularLocation>
</comment>
<dbReference type="PANTHER" id="PTHR30290">
    <property type="entry name" value="PERIPLASMIC BINDING COMPONENT OF ABC TRANSPORTER"/>
    <property type="match status" value="1"/>
</dbReference>
<dbReference type="PROSITE" id="PS51257">
    <property type="entry name" value="PROKAR_LIPOPROTEIN"/>
    <property type="match status" value="1"/>
</dbReference>
<dbReference type="Proteomes" id="UP000712527">
    <property type="component" value="Unassembled WGS sequence"/>
</dbReference>
<keyword evidence="4 5" id="KW-0732">Signal</keyword>
<dbReference type="Gene3D" id="3.90.76.10">
    <property type="entry name" value="Dipeptide-binding Protein, Domain 1"/>
    <property type="match status" value="1"/>
</dbReference>
<name>A0ABS2F2J1_9ACTN</name>
<evidence type="ECO:0000313" key="8">
    <source>
        <dbReference type="Proteomes" id="UP000712527"/>
    </source>
</evidence>
<comment type="caution">
    <text evidence="7">The sequence shown here is derived from an EMBL/GenBank/DDBJ whole genome shotgun (WGS) entry which is preliminary data.</text>
</comment>
<sequence length="582" mass="64092">MIRSNPSVTRRGLLASAAGLASLAGLAACGNSGSDDASAPAAAAGDGTPDATQEMNLVELNDLQTLDVNDIRNENEFEVLSELNEGLFRTFTDENGIDDVECAGCEDYEVSEDGLTYTFHLRDNGWSDGQPVVAQHYVDSILRLCNPDNGFSYAFLAEDIAGAAAYMNGEGAAEDIAVAALDDKTLEIRLANPIPFFLAKLSNVCFDPVRMDLINEYADTMSNDWEKQVYSGPFKITSRTLENSIVLEPNENYWDKDNVKLKKLTYTIVTEDATRTQLLTSRALDSVDCTSEYVNQWKELADQGQLVYNQKTDVGSDYLVFNHHTGGPSGLMNNAKCCLAISCCFNREDFNNTALSGLNLPAYGLIPFGILSGDVEYRSTYDEPLKALLEQYDTPEKCQELFREGVKEVTGSDDVSGVTLTILTQQTNTQAKNTTEWLAQQIGAGVGVTVNINAQSEAANFVTERDSNNYDFYLMGWNADFSDPISYFDLFATGSGYAKFMGGYSNAEYDEMYESLKTMADSEERTAVYQKMEQNIIENAGIAPVYYTVRHNFTQPYVMDLSLPQFGNGLEVSRSYISGKEA</sequence>
<feature type="domain" description="Solute-binding protein family 5" evidence="6">
    <location>
        <begin position="106"/>
        <end position="497"/>
    </location>
</feature>
<dbReference type="InterPro" id="IPR039424">
    <property type="entry name" value="SBP_5"/>
</dbReference>
<dbReference type="InterPro" id="IPR030678">
    <property type="entry name" value="Peptide/Ni-bd"/>
</dbReference>
<evidence type="ECO:0000256" key="5">
    <source>
        <dbReference type="SAM" id="SignalP"/>
    </source>
</evidence>
<evidence type="ECO:0000313" key="7">
    <source>
        <dbReference type="EMBL" id="MBM6774769.1"/>
    </source>
</evidence>
<dbReference type="PANTHER" id="PTHR30290:SF10">
    <property type="entry name" value="PERIPLASMIC OLIGOPEPTIDE-BINDING PROTEIN-RELATED"/>
    <property type="match status" value="1"/>
</dbReference>
<dbReference type="Pfam" id="PF00496">
    <property type="entry name" value="SBP_bac_5"/>
    <property type="match status" value="1"/>
</dbReference>
<evidence type="ECO:0000256" key="2">
    <source>
        <dbReference type="ARBA" id="ARBA00005695"/>
    </source>
</evidence>
<accession>A0ABS2F2J1</accession>
<evidence type="ECO:0000256" key="1">
    <source>
        <dbReference type="ARBA" id="ARBA00004196"/>
    </source>
</evidence>
<organism evidence="7 8">
    <name type="scientific">Olsenella profusa</name>
    <dbReference type="NCBI Taxonomy" id="138595"/>
    <lineage>
        <taxon>Bacteria</taxon>
        <taxon>Bacillati</taxon>
        <taxon>Actinomycetota</taxon>
        <taxon>Coriobacteriia</taxon>
        <taxon>Coriobacteriales</taxon>
        <taxon>Atopobiaceae</taxon>
        <taxon>Olsenella</taxon>
    </lineage>
</organism>
<evidence type="ECO:0000256" key="4">
    <source>
        <dbReference type="ARBA" id="ARBA00022729"/>
    </source>
</evidence>
<dbReference type="Gene3D" id="3.40.190.10">
    <property type="entry name" value="Periplasmic binding protein-like II"/>
    <property type="match status" value="1"/>
</dbReference>
<dbReference type="CDD" id="cd08504">
    <property type="entry name" value="PBP2_OppA"/>
    <property type="match status" value="1"/>
</dbReference>
<evidence type="ECO:0000256" key="3">
    <source>
        <dbReference type="ARBA" id="ARBA00022448"/>
    </source>
</evidence>
<reference evidence="7 8" key="1">
    <citation type="journal article" date="2021" name="Sci. Rep.">
        <title>The distribution of antibiotic resistance genes in chicken gut microbiota commensals.</title>
        <authorList>
            <person name="Juricova H."/>
            <person name="Matiasovicova J."/>
            <person name="Kubasova T."/>
            <person name="Cejkova D."/>
            <person name="Rychlik I."/>
        </authorList>
    </citation>
    <scope>NUCLEOTIDE SEQUENCE [LARGE SCALE GENOMIC DNA]</scope>
    <source>
        <strain evidence="7 8">An794</strain>
    </source>
</reference>
<dbReference type="SUPFAM" id="SSF53850">
    <property type="entry name" value="Periplasmic binding protein-like II"/>
    <property type="match status" value="1"/>
</dbReference>
<protein>
    <submittedName>
        <fullName evidence="7">Peptide ABC transporter substrate-binding protein</fullName>
    </submittedName>
</protein>
<keyword evidence="3" id="KW-0813">Transport</keyword>
<dbReference type="EMBL" id="JACSNQ010000006">
    <property type="protein sequence ID" value="MBM6774769.1"/>
    <property type="molecule type" value="Genomic_DNA"/>
</dbReference>
<dbReference type="InterPro" id="IPR006311">
    <property type="entry name" value="TAT_signal"/>
</dbReference>
<keyword evidence="8" id="KW-1185">Reference proteome</keyword>